<dbReference type="EMBL" id="KK198757">
    <property type="protein sequence ID" value="KCW75366.1"/>
    <property type="molecule type" value="Genomic_DNA"/>
</dbReference>
<name>A0A059CB15_EUCGR</name>
<dbReference type="Gramene" id="KCW75366">
    <property type="protein sequence ID" value="KCW75366"/>
    <property type="gene ID" value="EUGRSUZ_E04112"/>
</dbReference>
<dbReference type="InParanoid" id="A0A059CB15"/>
<organism evidence="1">
    <name type="scientific">Eucalyptus grandis</name>
    <name type="common">Flooded gum</name>
    <dbReference type="NCBI Taxonomy" id="71139"/>
    <lineage>
        <taxon>Eukaryota</taxon>
        <taxon>Viridiplantae</taxon>
        <taxon>Streptophyta</taxon>
        <taxon>Embryophyta</taxon>
        <taxon>Tracheophyta</taxon>
        <taxon>Spermatophyta</taxon>
        <taxon>Magnoliopsida</taxon>
        <taxon>eudicotyledons</taxon>
        <taxon>Gunneridae</taxon>
        <taxon>Pentapetalae</taxon>
        <taxon>rosids</taxon>
        <taxon>malvids</taxon>
        <taxon>Myrtales</taxon>
        <taxon>Myrtaceae</taxon>
        <taxon>Myrtoideae</taxon>
        <taxon>Eucalypteae</taxon>
        <taxon>Eucalyptus</taxon>
    </lineage>
</organism>
<reference evidence="1" key="1">
    <citation type="submission" date="2013-07" db="EMBL/GenBank/DDBJ databases">
        <title>The genome of Eucalyptus grandis.</title>
        <authorList>
            <person name="Schmutz J."/>
            <person name="Hayes R."/>
            <person name="Myburg A."/>
            <person name="Tuskan G."/>
            <person name="Grattapaglia D."/>
            <person name="Rokhsar D.S."/>
        </authorList>
    </citation>
    <scope>NUCLEOTIDE SEQUENCE</scope>
    <source>
        <tissue evidence="1">Leaf extractions</tissue>
    </source>
</reference>
<protein>
    <submittedName>
        <fullName evidence="1">Uncharacterized protein</fullName>
    </submittedName>
</protein>
<sequence>MRSVTAWCFCSPADVLAVESGAPAIVSCTCLVLPTSILRCHYHISLKGVRWRSQGTTIFSMSNDGKSSIKDCNASDFHPSGNEVETNRASRFLALDILSLRIGSTEDSADDDPPKLSKQVM</sequence>
<gene>
    <name evidence="1" type="ORF">EUGRSUZ_E04112</name>
</gene>
<evidence type="ECO:0000313" key="1">
    <source>
        <dbReference type="EMBL" id="KCW75366.1"/>
    </source>
</evidence>
<proteinExistence type="predicted"/>
<dbReference type="AlphaFoldDB" id="A0A059CB15"/>
<accession>A0A059CB15</accession>